<gene>
    <name evidence="1" type="ORF">ADIS_0817</name>
</gene>
<proteinExistence type="predicted"/>
<name>R7ZXB2_9BACT</name>
<reference evidence="1 2" key="1">
    <citation type="submission" date="2013-02" db="EMBL/GenBank/DDBJ databases">
        <title>A novel strain isolated from Lonar lake, Maharashtra, India.</title>
        <authorList>
            <person name="Singh A."/>
        </authorList>
    </citation>
    <scope>NUCLEOTIDE SEQUENCE [LARGE SCALE GENOMIC DNA]</scope>
    <source>
        <strain evidence="1 2">AK24</strain>
    </source>
</reference>
<evidence type="ECO:0000313" key="1">
    <source>
        <dbReference type="EMBL" id="EON78643.1"/>
    </source>
</evidence>
<organism evidence="1 2">
    <name type="scientific">Lunatimonas lonarensis</name>
    <dbReference type="NCBI Taxonomy" id="1232681"/>
    <lineage>
        <taxon>Bacteria</taxon>
        <taxon>Pseudomonadati</taxon>
        <taxon>Bacteroidota</taxon>
        <taxon>Cytophagia</taxon>
        <taxon>Cytophagales</taxon>
        <taxon>Cyclobacteriaceae</taxon>
    </lineage>
</organism>
<dbReference type="EMBL" id="AQHR01000025">
    <property type="protein sequence ID" value="EON78643.1"/>
    <property type="molecule type" value="Genomic_DNA"/>
</dbReference>
<sequence length="40" mass="4575">MGVQISDRIFMLPCSPQAKMPQNPPLQATYFVTFKNYALK</sequence>
<keyword evidence="2" id="KW-1185">Reference proteome</keyword>
<accession>R7ZXB2</accession>
<dbReference type="Proteomes" id="UP000013909">
    <property type="component" value="Unassembled WGS sequence"/>
</dbReference>
<dbReference type="STRING" id="1232681.ADIS_0817"/>
<protein>
    <submittedName>
        <fullName evidence="1">Uncharacterized protein</fullName>
    </submittedName>
</protein>
<comment type="caution">
    <text evidence="1">The sequence shown here is derived from an EMBL/GenBank/DDBJ whole genome shotgun (WGS) entry which is preliminary data.</text>
</comment>
<dbReference type="AlphaFoldDB" id="R7ZXB2"/>
<evidence type="ECO:0000313" key="2">
    <source>
        <dbReference type="Proteomes" id="UP000013909"/>
    </source>
</evidence>